<gene>
    <name evidence="2" type="ORF">SPARVUS_LOCUS6804771</name>
</gene>
<evidence type="ECO:0000313" key="3">
    <source>
        <dbReference type="Proteomes" id="UP001162483"/>
    </source>
</evidence>
<keyword evidence="3" id="KW-1185">Reference proteome</keyword>
<sequence length="47" mass="5366">MRRSEDPTARDGWMSKVRWAELECRGRPGPRQCTAPAPGPSRRGSRR</sequence>
<evidence type="ECO:0000313" key="2">
    <source>
        <dbReference type="EMBL" id="CAI9568754.1"/>
    </source>
</evidence>
<accession>A0ABN9D898</accession>
<comment type="caution">
    <text evidence="2">The sequence shown here is derived from an EMBL/GenBank/DDBJ whole genome shotgun (WGS) entry which is preliminary data.</text>
</comment>
<protein>
    <submittedName>
        <fullName evidence="2">Uncharacterized protein</fullName>
    </submittedName>
</protein>
<proteinExistence type="predicted"/>
<organism evidence="2 3">
    <name type="scientific">Staurois parvus</name>
    <dbReference type="NCBI Taxonomy" id="386267"/>
    <lineage>
        <taxon>Eukaryota</taxon>
        <taxon>Metazoa</taxon>
        <taxon>Chordata</taxon>
        <taxon>Craniata</taxon>
        <taxon>Vertebrata</taxon>
        <taxon>Euteleostomi</taxon>
        <taxon>Amphibia</taxon>
        <taxon>Batrachia</taxon>
        <taxon>Anura</taxon>
        <taxon>Neobatrachia</taxon>
        <taxon>Ranoidea</taxon>
        <taxon>Ranidae</taxon>
        <taxon>Staurois</taxon>
    </lineage>
</organism>
<feature type="non-terminal residue" evidence="2">
    <location>
        <position position="47"/>
    </location>
</feature>
<reference evidence="2" key="1">
    <citation type="submission" date="2023-05" db="EMBL/GenBank/DDBJ databases">
        <authorList>
            <person name="Stuckert A."/>
        </authorList>
    </citation>
    <scope>NUCLEOTIDE SEQUENCE</scope>
</reference>
<name>A0ABN9D898_9NEOB</name>
<feature type="region of interest" description="Disordered" evidence="1">
    <location>
        <begin position="26"/>
        <end position="47"/>
    </location>
</feature>
<dbReference type="Proteomes" id="UP001162483">
    <property type="component" value="Unassembled WGS sequence"/>
</dbReference>
<dbReference type="EMBL" id="CATNWA010014189">
    <property type="protein sequence ID" value="CAI9568754.1"/>
    <property type="molecule type" value="Genomic_DNA"/>
</dbReference>
<evidence type="ECO:0000256" key="1">
    <source>
        <dbReference type="SAM" id="MobiDB-lite"/>
    </source>
</evidence>